<accession>A0A0A9H4H3</accession>
<organism evidence="1">
    <name type="scientific">Arundo donax</name>
    <name type="common">Giant reed</name>
    <name type="synonym">Donax arundinaceus</name>
    <dbReference type="NCBI Taxonomy" id="35708"/>
    <lineage>
        <taxon>Eukaryota</taxon>
        <taxon>Viridiplantae</taxon>
        <taxon>Streptophyta</taxon>
        <taxon>Embryophyta</taxon>
        <taxon>Tracheophyta</taxon>
        <taxon>Spermatophyta</taxon>
        <taxon>Magnoliopsida</taxon>
        <taxon>Liliopsida</taxon>
        <taxon>Poales</taxon>
        <taxon>Poaceae</taxon>
        <taxon>PACMAD clade</taxon>
        <taxon>Arundinoideae</taxon>
        <taxon>Arundineae</taxon>
        <taxon>Arundo</taxon>
    </lineage>
</organism>
<name>A0A0A9H4H3_ARUDO</name>
<proteinExistence type="predicted"/>
<protein>
    <submittedName>
        <fullName evidence="1">Uncharacterized protein</fullName>
    </submittedName>
</protein>
<sequence length="28" mass="3258">MKVCPILQHQKMDLRNGSKEIKLNNCES</sequence>
<reference evidence="1" key="2">
    <citation type="journal article" date="2015" name="Data Brief">
        <title>Shoot transcriptome of the giant reed, Arundo donax.</title>
        <authorList>
            <person name="Barrero R.A."/>
            <person name="Guerrero F.D."/>
            <person name="Moolhuijzen P."/>
            <person name="Goolsby J.A."/>
            <person name="Tidwell J."/>
            <person name="Bellgard S.E."/>
            <person name="Bellgard M.I."/>
        </authorList>
    </citation>
    <scope>NUCLEOTIDE SEQUENCE</scope>
    <source>
        <tissue evidence="1">Shoot tissue taken approximately 20 cm above the soil surface</tissue>
    </source>
</reference>
<dbReference type="EMBL" id="GBRH01168130">
    <property type="protein sequence ID" value="JAE29766.1"/>
    <property type="molecule type" value="Transcribed_RNA"/>
</dbReference>
<evidence type="ECO:0000313" key="1">
    <source>
        <dbReference type="EMBL" id="JAE29766.1"/>
    </source>
</evidence>
<dbReference type="AlphaFoldDB" id="A0A0A9H4H3"/>
<reference evidence="1" key="1">
    <citation type="submission" date="2014-09" db="EMBL/GenBank/DDBJ databases">
        <authorList>
            <person name="Magalhaes I.L.F."/>
            <person name="Oliveira U."/>
            <person name="Santos F.R."/>
            <person name="Vidigal T.H.D.A."/>
            <person name="Brescovit A.D."/>
            <person name="Santos A.J."/>
        </authorList>
    </citation>
    <scope>NUCLEOTIDE SEQUENCE</scope>
    <source>
        <tissue evidence="1">Shoot tissue taken approximately 20 cm above the soil surface</tissue>
    </source>
</reference>